<feature type="domain" description="Plastocyanin-like" evidence="1">
    <location>
        <begin position="67"/>
        <end position="125"/>
    </location>
</feature>
<evidence type="ECO:0000259" key="1">
    <source>
        <dbReference type="Pfam" id="PF07732"/>
    </source>
</evidence>
<dbReference type="InterPro" id="IPR011707">
    <property type="entry name" value="Cu-oxidase-like_N"/>
</dbReference>
<dbReference type="PROSITE" id="PS51257">
    <property type="entry name" value="PROKAR_LIPOPROTEIN"/>
    <property type="match status" value="1"/>
</dbReference>
<dbReference type="Proteomes" id="UP000315289">
    <property type="component" value="Unassembled WGS sequence"/>
</dbReference>
<name>A0A557SZ33_9ARCH</name>
<dbReference type="AlphaFoldDB" id="A0A557SZ33"/>
<dbReference type="EMBL" id="VOAH01000001">
    <property type="protein sequence ID" value="TVP41874.1"/>
    <property type="molecule type" value="Genomic_DNA"/>
</dbReference>
<dbReference type="SUPFAM" id="SSF49503">
    <property type="entry name" value="Cupredoxins"/>
    <property type="match status" value="1"/>
</dbReference>
<organism evidence="2 3">
    <name type="scientific">Candidatus Nitrosocosmicus arcticus</name>
    <dbReference type="NCBI Taxonomy" id="2035267"/>
    <lineage>
        <taxon>Archaea</taxon>
        <taxon>Nitrososphaerota</taxon>
        <taxon>Nitrososphaeria</taxon>
        <taxon>Nitrososphaerales</taxon>
        <taxon>Nitrososphaeraceae</taxon>
        <taxon>Candidatus Nitrosocosmicus</taxon>
    </lineage>
</organism>
<evidence type="ECO:0000313" key="2">
    <source>
        <dbReference type="EMBL" id="TVP41874.1"/>
    </source>
</evidence>
<dbReference type="InterPro" id="IPR008972">
    <property type="entry name" value="Cupredoxin"/>
</dbReference>
<dbReference type="Gene3D" id="2.60.40.420">
    <property type="entry name" value="Cupredoxins - blue copper proteins"/>
    <property type="match status" value="1"/>
</dbReference>
<proteinExistence type="predicted"/>
<evidence type="ECO:0000313" key="3">
    <source>
        <dbReference type="Proteomes" id="UP000315289"/>
    </source>
</evidence>
<gene>
    <name evidence="2" type="ORF">NARC_10280</name>
</gene>
<reference evidence="2 3" key="1">
    <citation type="journal article" date="2019" name="Front. Microbiol.">
        <title>Ammonia Oxidation by the Arctic Terrestrial Thaumarchaeote Candidatus Nitrosocosmicus arcticus Is Stimulated by Increasing Temperatures.</title>
        <authorList>
            <person name="Alves R.J.E."/>
            <person name="Kerou M."/>
            <person name="Zappe A."/>
            <person name="Bittner R."/>
            <person name="Abby S.S."/>
            <person name="Schmidt H.A."/>
            <person name="Pfeifer K."/>
            <person name="Schleper C."/>
        </authorList>
    </citation>
    <scope>NUCLEOTIDE SEQUENCE [LARGE SCALE GENOMIC DNA]</scope>
    <source>
        <strain evidence="2 3">Kfb</strain>
    </source>
</reference>
<dbReference type="GO" id="GO:0005507">
    <property type="term" value="F:copper ion binding"/>
    <property type="evidence" value="ECO:0007669"/>
    <property type="project" value="InterPro"/>
</dbReference>
<keyword evidence="3" id="KW-1185">Reference proteome</keyword>
<comment type="caution">
    <text evidence="2">The sequence shown here is derived from an EMBL/GenBank/DDBJ whole genome shotgun (WGS) entry which is preliminary data.</text>
</comment>
<protein>
    <recommendedName>
        <fullName evidence="1">Plastocyanin-like domain-containing protein</fullName>
    </recommendedName>
</protein>
<dbReference type="Pfam" id="PF07732">
    <property type="entry name" value="Cu-oxidase_3"/>
    <property type="match status" value="1"/>
</dbReference>
<sequence>MFFTSKIACLVIIAAIFGSLMSCILSINPAFTTSEPGDLEEGVSGRSNEIGNEVLQTTIIASKQESKLANQSIPTMVYNGSLVGPTLLASPGDQIELKLVNSLDEPTNLHFHGLHVSPSNNSDNVFCQVLGKLQTILFKFPVTIH</sequence>
<accession>A0A557SZ33</accession>